<organism evidence="1 2">
    <name type="scientific">Streptococcus cuniculi</name>
    <dbReference type="NCBI Taxonomy" id="1432788"/>
    <lineage>
        <taxon>Bacteria</taxon>
        <taxon>Bacillati</taxon>
        <taxon>Bacillota</taxon>
        <taxon>Bacilli</taxon>
        <taxon>Lactobacillales</taxon>
        <taxon>Streptococcaceae</taxon>
        <taxon>Streptococcus</taxon>
    </lineage>
</organism>
<dbReference type="OrthoDB" id="2223829at2"/>
<reference evidence="1 2" key="1">
    <citation type="submission" date="2019-03" db="EMBL/GenBank/DDBJ databases">
        <title>Diversity of the mouse oral microbiome.</title>
        <authorList>
            <person name="Joseph S."/>
            <person name="Aduse-Opoku J."/>
            <person name="Curtis M."/>
            <person name="Wade W."/>
            <person name="Hashim A."/>
        </authorList>
    </citation>
    <scope>NUCLEOTIDE SEQUENCE [LARGE SCALE GENOMIC DNA]</scope>
    <source>
        <strain evidence="1 2">WM131</strain>
    </source>
</reference>
<evidence type="ECO:0000313" key="2">
    <source>
        <dbReference type="Proteomes" id="UP000297253"/>
    </source>
</evidence>
<dbReference type="RefSeq" id="WP_135182731.1">
    <property type="nucleotide sequence ID" value="NZ_SPPD01000020.1"/>
</dbReference>
<dbReference type="EMBL" id="SPPD01000020">
    <property type="protein sequence ID" value="TFU96913.1"/>
    <property type="molecule type" value="Genomic_DNA"/>
</dbReference>
<protein>
    <submittedName>
        <fullName evidence="1">Uncharacterized protein</fullName>
    </submittedName>
</protein>
<accession>A0A4Y9J7A9</accession>
<dbReference type="Proteomes" id="UP000297253">
    <property type="component" value="Unassembled WGS sequence"/>
</dbReference>
<gene>
    <name evidence="1" type="ORF">E4T82_10300</name>
</gene>
<comment type="caution">
    <text evidence="1">The sequence shown here is derived from an EMBL/GenBank/DDBJ whole genome shotgun (WGS) entry which is preliminary data.</text>
</comment>
<proteinExistence type="predicted"/>
<name>A0A4Y9J7A9_9STRE</name>
<dbReference type="AlphaFoldDB" id="A0A4Y9J7A9"/>
<sequence length="106" mass="12397">MMDFILLIALAYLGWSVNDKFAKLTKRIHKLVRQENGGCEMSQLLKGLEGKQCKFQFDDIVNYDYLYSVLEVDEEWVKLRHTDKNGNSTVKIVRIDSIKEIEIVEQ</sequence>
<evidence type="ECO:0000313" key="1">
    <source>
        <dbReference type="EMBL" id="TFU96913.1"/>
    </source>
</evidence>